<gene>
    <name evidence="10" type="ORF">GCM10011415_11680</name>
</gene>
<keyword evidence="3" id="KW-1003">Cell membrane</keyword>
<reference evidence="10" key="1">
    <citation type="journal article" date="2014" name="Int. J. Syst. Evol. Microbiol.">
        <title>Complete genome sequence of Corynebacterium casei LMG S-19264T (=DSM 44701T), isolated from a smear-ripened cheese.</title>
        <authorList>
            <consortium name="US DOE Joint Genome Institute (JGI-PGF)"/>
            <person name="Walter F."/>
            <person name="Albersmeier A."/>
            <person name="Kalinowski J."/>
            <person name="Ruckert C."/>
        </authorList>
    </citation>
    <scope>NUCLEOTIDE SEQUENCE</scope>
    <source>
        <strain evidence="10">CGMCC 1.15762</strain>
    </source>
</reference>
<dbReference type="SUPFAM" id="SSF161098">
    <property type="entry name" value="MetI-like"/>
    <property type="match status" value="1"/>
</dbReference>
<name>A0A8J3EFS8_9RHOB</name>
<dbReference type="Gene3D" id="1.10.3720.10">
    <property type="entry name" value="MetI-like"/>
    <property type="match status" value="1"/>
</dbReference>
<reference evidence="10" key="2">
    <citation type="submission" date="2020-09" db="EMBL/GenBank/DDBJ databases">
        <authorList>
            <person name="Sun Q."/>
            <person name="Zhou Y."/>
        </authorList>
    </citation>
    <scope>NUCLEOTIDE SEQUENCE</scope>
    <source>
        <strain evidence="10">CGMCC 1.15762</strain>
    </source>
</reference>
<dbReference type="PANTHER" id="PTHR43357:SF4">
    <property type="entry name" value="INNER MEMBRANE ABC TRANSPORTER PERMEASE PROTEIN YDCV"/>
    <property type="match status" value="1"/>
</dbReference>
<feature type="transmembrane region" description="Helical" evidence="8">
    <location>
        <begin position="111"/>
        <end position="133"/>
    </location>
</feature>
<keyword evidence="7 8" id="KW-0472">Membrane</keyword>
<evidence type="ECO:0000256" key="1">
    <source>
        <dbReference type="ARBA" id="ARBA00004429"/>
    </source>
</evidence>
<dbReference type="Proteomes" id="UP000617145">
    <property type="component" value="Unassembled WGS sequence"/>
</dbReference>
<evidence type="ECO:0000256" key="3">
    <source>
        <dbReference type="ARBA" id="ARBA00022475"/>
    </source>
</evidence>
<keyword evidence="4" id="KW-0997">Cell inner membrane</keyword>
<dbReference type="PROSITE" id="PS50928">
    <property type="entry name" value="ABC_TM1"/>
    <property type="match status" value="1"/>
</dbReference>
<feature type="transmembrane region" description="Helical" evidence="8">
    <location>
        <begin position="139"/>
        <end position="164"/>
    </location>
</feature>
<protein>
    <submittedName>
        <fullName evidence="10">ABC transporter permease</fullName>
    </submittedName>
</protein>
<evidence type="ECO:0000313" key="10">
    <source>
        <dbReference type="EMBL" id="GGG66552.1"/>
    </source>
</evidence>
<evidence type="ECO:0000256" key="2">
    <source>
        <dbReference type="ARBA" id="ARBA00022448"/>
    </source>
</evidence>
<dbReference type="GO" id="GO:0055085">
    <property type="term" value="P:transmembrane transport"/>
    <property type="evidence" value="ECO:0007669"/>
    <property type="project" value="InterPro"/>
</dbReference>
<keyword evidence="2 8" id="KW-0813">Transport</keyword>
<feature type="transmembrane region" description="Helical" evidence="8">
    <location>
        <begin position="72"/>
        <end position="99"/>
    </location>
</feature>
<evidence type="ECO:0000313" key="11">
    <source>
        <dbReference type="Proteomes" id="UP000617145"/>
    </source>
</evidence>
<evidence type="ECO:0000256" key="6">
    <source>
        <dbReference type="ARBA" id="ARBA00022989"/>
    </source>
</evidence>
<proteinExistence type="inferred from homology"/>
<evidence type="ECO:0000256" key="5">
    <source>
        <dbReference type="ARBA" id="ARBA00022692"/>
    </source>
</evidence>
<feature type="transmembrane region" description="Helical" evidence="8">
    <location>
        <begin position="185"/>
        <end position="207"/>
    </location>
</feature>
<evidence type="ECO:0000256" key="7">
    <source>
        <dbReference type="ARBA" id="ARBA00023136"/>
    </source>
</evidence>
<keyword evidence="5 8" id="KW-0812">Transmembrane</keyword>
<comment type="similarity">
    <text evidence="8">Belongs to the binding-protein-dependent transport system permease family.</text>
</comment>
<feature type="transmembrane region" description="Helical" evidence="8">
    <location>
        <begin position="21"/>
        <end position="41"/>
    </location>
</feature>
<keyword evidence="11" id="KW-1185">Reference proteome</keyword>
<evidence type="ECO:0000259" key="9">
    <source>
        <dbReference type="PROSITE" id="PS50928"/>
    </source>
</evidence>
<dbReference type="GO" id="GO:0005886">
    <property type="term" value="C:plasma membrane"/>
    <property type="evidence" value="ECO:0007669"/>
    <property type="project" value="UniProtKB-SubCell"/>
</dbReference>
<accession>A0A8J3EFS8</accession>
<dbReference type="CDD" id="cd06261">
    <property type="entry name" value="TM_PBP2"/>
    <property type="match status" value="1"/>
</dbReference>
<dbReference type="RefSeq" id="WP_229672961.1">
    <property type="nucleotide sequence ID" value="NZ_BMJV01000002.1"/>
</dbReference>
<feature type="transmembrane region" description="Helical" evidence="8">
    <location>
        <begin position="239"/>
        <end position="261"/>
    </location>
</feature>
<comment type="caution">
    <text evidence="10">The sequence shown here is derived from an EMBL/GenBank/DDBJ whole genome shotgun (WGS) entry which is preliminary data.</text>
</comment>
<dbReference type="PANTHER" id="PTHR43357">
    <property type="entry name" value="INNER MEMBRANE ABC TRANSPORTER PERMEASE PROTEIN YDCV"/>
    <property type="match status" value="1"/>
</dbReference>
<sequence length="278" mass="30150">MTPEAQSPRAMRRKLTLSGIAAVYVLLGLVLPIGIIVLWSVSNGWFPPSILPGAYSLRHWELFTMDETLFSAFVNSSVIAVAVTLFSMVLAVPTAWGLARFQFRAKRLVELFVLAPLIVPGIVVAVGLGRVFLRMDLAYTIPGVILVQTAGVLPLTIRILSGAFEGIPDDLVHAARSLGARRWQILRHLILPLGMPAMLAAGMLSFVGSFEEFERTFIVGAPIIQTLPTRLFVNLSASLMMPVASVVSLILLIPVLVVFLLGGRYMRDDVMAGGMGKL</sequence>
<dbReference type="InterPro" id="IPR000515">
    <property type="entry name" value="MetI-like"/>
</dbReference>
<evidence type="ECO:0000256" key="4">
    <source>
        <dbReference type="ARBA" id="ARBA00022519"/>
    </source>
</evidence>
<keyword evidence="6 8" id="KW-1133">Transmembrane helix</keyword>
<dbReference type="InterPro" id="IPR035906">
    <property type="entry name" value="MetI-like_sf"/>
</dbReference>
<evidence type="ECO:0000256" key="8">
    <source>
        <dbReference type="RuleBase" id="RU363032"/>
    </source>
</evidence>
<feature type="domain" description="ABC transmembrane type-1" evidence="9">
    <location>
        <begin position="73"/>
        <end position="262"/>
    </location>
</feature>
<dbReference type="AlphaFoldDB" id="A0A8J3EFS8"/>
<organism evidence="10 11">
    <name type="scientific">Salipiger pallidus</name>
    <dbReference type="NCBI Taxonomy" id="1775170"/>
    <lineage>
        <taxon>Bacteria</taxon>
        <taxon>Pseudomonadati</taxon>
        <taxon>Pseudomonadota</taxon>
        <taxon>Alphaproteobacteria</taxon>
        <taxon>Rhodobacterales</taxon>
        <taxon>Roseobacteraceae</taxon>
        <taxon>Salipiger</taxon>
    </lineage>
</organism>
<comment type="subcellular location">
    <subcellularLocation>
        <location evidence="1">Cell inner membrane</location>
        <topology evidence="1">Multi-pass membrane protein</topology>
    </subcellularLocation>
    <subcellularLocation>
        <location evidence="8">Cell membrane</location>
        <topology evidence="8">Multi-pass membrane protein</topology>
    </subcellularLocation>
</comment>
<dbReference type="EMBL" id="BMJV01000002">
    <property type="protein sequence ID" value="GGG66552.1"/>
    <property type="molecule type" value="Genomic_DNA"/>
</dbReference>
<dbReference type="Pfam" id="PF00528">
    <property type="entry name" value="BPD_transp_1"/>
    <property type="match status" value="1"/>
</dbReference>